<gene>
    <name evidence="1" type="ORF">ASB62_06430</name>
</gene>
<dbReference type="EMBL" id="LMBR01000156">
    <property type="protein sequence ID" value="KUL26272.1"/>
    <property type="molecule type" value="Genomic_DNA"/>
</dbReference>
<protein>
    <submittedName>
        <fullName evidence="1">Uncharacterized protein</fullName>
    </submittedName>
</protein>
<comment type="caution">
    <text evidence="1">The sequence shown here is derived from an EMBL/GenBank/DDBJ whole genome shotgun (WGS) entry which is preliminary data.</text>
</comment>
<sequence>MKRIVVIGSKPDAVIPDGDAIYCANVSIVYYADQVARFGQIVNVITPMAIVDQKPRNSSGEQYCYTTRWEAMLTARRAQLVILESCNANRMIEGLRRAGYDAPITSISDQERRKLVARVSGCEDPILSADFFRLPPKLKARYAGSAISITLKRIFDQSKTCNPVFRPSTGIISLLCAIDQHGADCEYVVAGIGMNNRSVYIHTERSSAKRSSGASIPQHVFADRKVLRTISSRYNITTTEAELMGMLPPFTGVSKPDDHSVR</sequence>
<dbReference type="AlphaFoldDB" id="A0A124G8L5"/>
<keyword evidence="2" id="KW-1185">Reference proteome</keyword>
<accession>A0A124G8L5</accession>
<evidence type="ECO:0000313" key="2">
    <source>
        <dbReference type="Proteomes" id="UP000053937"/>
    </source>
</evidence>
<dbReference type="Proteomes" id="UP000053937">
    <property type="component" value="Unassembled WGS sequence"/>
</dbReference>
<evidence type="ECO:0000313" key="1">
    <source>
        <dbReference type="EMBL" id="KUL26272.1"/>
    </source>
</evidence>
<name>A0A124G8L5_CHLLI</name>
<proteinExistence type="predicted"/>
<reference evidence="1 2" key="1">
    <citation type="submission" date="2015-10" db="EMBL/GenBank/DDBJ databases">
        <title>Draft Genome Sequence of Chlorobium limicola strain Frasassi Growing under Artificial Lighting in the Frasassi Cave System.</title>
        <authorList>
            <person name="Mansor M."/>
            <person name="Macalady J."/>
        </authorList>
    </citation>
    <scope>NUCLEOTIDE SEQUENCE [LARGE SCALE GENOMIC DNA]</scope>
    <source>
        <strain evidence="1 2">Frasassi</strain>
    </source>
</reference>
<dbReference type="OrthoDB" id="597321at2"/>
<organism evidence="1 2">
    <name type="scientific">Chlorobium limicola</name>
    <dbReference type="NCBI Taxonomy" id="1092"/>
    <lineage>
        <taxon>Bacteria</taxon>
        <taxon>Pseudomonadati</taxon>
        <taxon>Chlorobiota</taxon>
        <taxon>Chlorobiia</taxon>
        <taxon>Chlorobiales</taxon>
        <taxon>Chlorobiaceae</taxon>
        <taxon>Chlorobium/Pelodictyon group</taxon>
        <taxon>Chlorobium</taxon>
    </lineage>
</organism>
<dbReference type="RefSeq" id="WP_059139128.1">
    <property type="nucleotide sequence ID" value="NZ_LMBR01000156.1"/>
</dbReference>